<evidence type="ECO:0000313" key="3">
    <source>
        <dbReference type="RefSeq" id="XP_007019089.2"/>
    </source>
</evidence>
<proteinExistence type="predicted"/>
<dbReference type="AlphaFoldDB" id="A0AB32UVK7"/>
<dbReference type="InterPro" id="IPR053258">
    <property type="entry name" value="Ca-permeable_cation_channel"/>
</dbReference>
<name>A0AB32UVK7_THECC</name>
<accession>A0AB32UVK7</accession>
<feature type="transmembrane region" description="Helical" evidence="1">
    <location>
        <begin position="88"/>
        <end position="108"/>
    </location>
</feature>
<dbReference type="PANTHER" id="PTHR34115:SF17">
    <property type="entry name" value="PROTEIN, PUTATIVE-RELATED"/>
    <property type="match status" value="1"/>
</dbReference>
<sequence>MENNQSSIDLGSESKQGVGHSTIIQAAIGSLVVILLTTIQVLYQNDDKSPFKTHALIMKIFIVFAFTYTSLTVAVIALQSHCTSYLPLLNHIGFVLGALVCDFLLLILLPPFGYFVLLLCILMLLIILLKSYQQIFKLLRSVATLESNRAGDLLHNIYGCTCAMCLRIQLSLPRSTIGSRDQGHLDYDLELNEATN</sequence>
<reference evidence="2" key="1">
    <citation type="journal article" date="1997" name="Nucleic Acids Res.">
        <title>tRNAscan-SE: a program for improved detection of transfer RNA genes in genomic sequence.</title>
        <authorList>
            <person name="Lowe T.M."/>
            <person name="Eddy S.R."/>
        </authorList>
    </citation>
    <scope>NUCLEOTIDE SEQUENCE [LARGE SCALE GENOMIC DNA]</scope>
    <source>
        <strain evidence="2">r\B97-61/B2</strain>
    </source>
</reference>
<gene>
    <name evidence="3" type="primary">LOC18592352</name>
</gene>
<feature type="transmembrane region" description="Helical" evidence="1">
    <location>
        <begin position="114"/>
        <end position="132"/>
    </location>
</feature>
<evidence type="ECO:0000313" key="2">
    <source>
        <dbReference type="Proteomes" id="UP000694886"/>
    </source>
</evidence>
<dbReference type="PANTHER" id="PTHR34115">
    <property type="entry name" value="PROTEIN, PUTATIVE-RELATED"/>
    <property type="match status" value="1"/>
</dbReference>
<organism evidence="2 3">
    <name type="scientific">Theobroma cacao</name>
    <name type="common">Cacao</name>
    <name type="synonym">Cocoa</name>
    <dbReference type="NCBI Taxonomy" id="3641"/>
    <lineage>
        <taxon>Eukaryota</taxon>
        <taxon>Viridiplantae</taxon>
        <taxon>Streptophyta</taxon>
        <taxon>Embryophyta</taxon>
        <taxon>Tracheophyta</taxon>
        <taxon>Spermatophyta</taxon>
        <taxon>Magnoliopsida</taxon>
        <taxon>eudicotyledons</taxon>
        <taxon>Gunneridae</taxon>
        <taxon>Pentapetalae</taxon>
        <taxon>rosids</taxon>
        <taxon>malvids</taxon>
        <taxon>Malvales</taxon>
        <taxon>Malvaceae</taxon>
        <taxon>Byttnerioideae</taxon>
        <taxon>Theobroma</taxon>
    </lineage>
</organism>
<keyword evidence="1" id="KW-0472">Membrane</keyword>
<reference evidence="3" key="2">
    <citation type="submission" date="2025-08" db="UniProtKB">
        <authorList>
            <consortium name="RefSeq"/>
        </authorList>
    </citation>
    <scope>IDENTIFICATION</scope>
</reference>
<protein>
    <submittedName>
        <fullName evidence="3">Uncharacterized protein LOC18592352</fullName>
    </submittedName>
</protein>
<dbReference type="RefSeq" id="XP_007019089.2">
    <property type="nucleotide sequence ID" value="XM_007019027.2"/>
</dbReference>
<keyword evidence="1" id="KW-0812">Transmembrane</keyword>
<keyword evidence="1" id="KW-1133">Transmembrane helix</keyword>
<evidence type="ECO:0000256" key="1">
    <source>
        <dbReference type="SAM" id="Phobius"/>
    </source>
</evidence>
<feature type="transmembrane region" description="Helical" evidence="1">
    <location>
        <begin position="55"/>
        <end position="76"/>
    </location>
</feature>
<feature type="transmembrane region" description="Helical" evidence="1">
    <location>
        <begin position="21"/>
        <end position="43"/>
    </location>
</feature>
<dbReference type="KEGG" id="tcc:18592352"/>
<dbReference type="Gramene" id="Tc08v2_t010740.1">
    <property type="protein sequence ID" value="Tc08v2_p010740.1"/>
    <property type="gene ID" value="Tc08v2_g010740"/>
</dbReference>
<dbReference type="Proteomes" id="UP000694886">
    <property type="component" value="Chromosome 8"/>
</dbReference>
<dbReference type="GeneID" id="18592352"/>